<evidence type="ECO:0000313" key="2">
    <source>
        <dbReference type="EMBL" id="PWJ79340.1"/>
    </source>
</evidence>
<dbReference type="GO" id="GO:0004222">
    <property type="term" value="F:metalloendopeptidase activity"/>
    <property type="evidence" value="ECO:0007669"/>
    <property type="project" value="TreeGrafter"/>
</dbReference>
<dbReference type="PANTHER" id="PTHR21666">
    <property type="entry name" value="PEPTIDASE-RELATED"/>
    <property type="match status" value="1"/>
</dbReference>
<organism evidence="2 3">
    <name type="scientific">Murimonas intestini</name>
    <dbReference type="NCBI Taxonomy" id="1337051"/>
    <lineage>
        <taxon>Bacteria</taxon>
        <taxon>Bacillati</taxon>
        <taxon>Bacillota</taxon>
        <taxon>Clostridia</taxon>
        <taxon>Lachnospirales</taxon>
        <taxon>Lachnospiraceae</taxon>
        <taxon>Murimonas</taxon>
    </lineage>
</organism>
<feature type="domain" description="M23ase beta-sheet core" evidence="1">
    <location>
        <begin position="154"/>
        <end position="258"/>
    </location>
</feature>
<protein>
    <submittedName>
        <fullName evidence="2">Peptidase M23-like protein</fullName>
    </submittedName>
</protein>
<sequence>MKKFFIRLIMAILMCLCIGSGTQLMMVRGKIYNLKPGAAETAEFRNMEVYPRALAKAEEAAGLYGCGIGETLSVWLVQNRYSLKGDEELTLDNFALWRGYFNYFRREEYGELKKAAEAVWNDLVYFPVAHLEGEKDVSFDNSWMSKRNYGGERRHEGTDVMPPGNKRGYYPIVSMTEGVVEKVGWLEKGGWRLGIRSPHGGYFYYAHLSSYAKDFSPGDSVKAGELLGFMGDSGYGKEEGTTGMFDVHLHLGIYISTEHYEEISVNPYWVLRYLEGQKLKYKYDL</sequence>
<name>A0AB73TB16_9FIRM</name>
<dbReference type="PANTHER" id="PTHR21666:SF268">
    <property type="entry name" value="PEPTIDASE M23 DOMAIN-CONTAINING PROTEIN"/>
    <property type="match status" value="1"/>
</dbReference>
<keyword evidence="3" id="KW-1185">Reference proteome</keyword>
<dbReference type="Proteomes" id="UP000245412">
    <property type="component" value="Unassembled WGS sequence"/>
</dbReference>
<dbReference type="SUPFAM" id="SSF51261">
    <property type="entry name" value="Duplicated hybrid motif"/>
    <property type="match status" value="1"/>
</dbReference>
<evidence type="ECO:0000259" key="1">
    <source>
        <dbReference type="Pfam" id="PF01551"/>
    </source>
</evidence>
<dbReference type="Gene3D" id="2.70.70.10">
    <property type="entry name" value="Glucose Permease (Domain IIA)"/>
    <property type="match status" value="1"/>
</dbReference>
<dbReference type="InterPro" id="IPR050570">
    <property type="entry name" value="Cell_wall_metabolism_enzyme"/>
</dbReference>
<proteinExistence type="predicted"/>
<reference evidence="2 3" key="1">
    <citation type="submission" date="2018-05" db="EMBL/GenBank/DDBJ databases">
        <authorList>
            <person name="Goeker M."/>
            <person name="Huntemann M."/>
            <person name="Clum A."/>
            <person name="Pillay M."/>
            <person name="Palaniappan K."/>
            <person name="Varghese N."/>
            <person name="Mikhailova N."/>
            <person name="Stamatis D."/>
            <person name="Reddy T."/>
            <person name="Daum C."/>
            <person name="Shapiro N."/>
            <person name="Ivanova N."/>
            <person name="Kyrpides N."/>
            <person name="Woyke T."/>
        </authorList>
    </citation>
    <scope>NUCLEOTIDE SEQUENCE [LARGE SCALE GENOMIC DNA]</scope>
    <source>
        <strain evidence="2 3">DSM 26524</strain>
    </source>
</reference>
<dbReference type="RefSeq" id="WP_257497354.1">
    <property type="nucleotide sequence ID" value="NZ_JANKBI010000001.1"/>
</dbReference>
<accession>A0AB73TB16</accession>
<comment type="caution">
    <text evidence="2">The sequence shown here is derived from an EMBL/GenBank/DDBJ whole genome shotgun (WGS) entry which is preliminary data.</text>
</comment>
<dbReference type="Pfam" id="PF01551">
    <property type="entry name" value="Peptidase_M23"/>
    <property type="match status" value="1"/>
</dbReference>
<dbReference type="InterPro" id="IPR011055">
    <property type="entry name" value="Dup_hybrid_motif"/>
</dbReference>
<gene>
    <name evidence="2" type="ORF">C7383_101721</name>
</gene>
<dbReference type="EMBL" id="QGGY01000001">
    <property type="protein sequence ID" value="PWJ79340.1"/>
    <property type="molecule type" value="Genomic_DNA"/>
</dbReference>
<dbReference type="AlphaFoldDB" id="A0AB73TB16"/>
<dbReference type="InterPro" id="IPR016047">
    <property type="entry name" value="M23ase_b-sheet_dom"/>
</dbReference>
<dbReference type="CDD" id="cd12797">
    <property type="entry name" value="M23_peptidase"/>
    <property type="match status" value="1"/>
</dbReference>
<evidence type="ECO:0000313" key="3">
    <source>
        <dbReference type="Proteomes" id="UP000245412"/>
    </source>
</evidence>